<dbReference type="PANTHER" id="PTHR45586">
    <property type="entry name" value="TPR REPEAT-CONTAINING PROTEIN PA4667"/>
    <property type="match status" value="1"/>
</dbReference>
<dbReference type="Gene3D" id="1.25.40.10">
    <property type="entry name" value="Tetratricopeptide repeat domain"/>
    <property type="match status" value="1"/>
</dbReference>
<dbReference type="Pfam" id="PF13181">
    <property type="entry name" value="TPR_8"/>
    <property type="match status" value="1"/>
</dbReference>
<evidence type="ECO:0000313" key="6">
    <source>
        <dbReference type="Proteomes" id="UP000241639"/>
    </source>
</evidence>
<evidence type="ECO:0000256" key="4">
    <source>
        <dbReference type="SAM" id="Phobius"/>
    </source>
</evidence>
<protein>
    <submittedName>
        <fullName evidence="5">Tetratricopeptide repeat protein</fullName>
    </submittedName>
</protein>
<evidence type="ECO:0000313" key="5">
    <source>
        <dbReference type="EMBL" id="PTM56532.1"/>
    </source>
</evidence>
<accession>A0A2T4Z3S4</accession>
<feature type="transmembrane region" description="Helical" evidence="4">
    <location>
        <begin position="6"/>
        <end position="31"/>
    </location>
</feature>
<dbReference type="Pfam" id="PF13374">
    <property type="entry name" value="TPR_10"/>
    <property type="match status" value="1"/>
</dbReference>
<dbReference type="InterPro" id="IPR019734">
    <property type="entry name" value="TPR_rpt"/>
</dbReference>
<sequence length="230" mass="26857">MGKLFTFGLLWMILGNPFIAIIVLLLIVYFLDRRFVGLFPSAFRPFQTVSRLRKLKRSLELNPHHTSDRLELARLLMERKKYQEALPHLEQCFQVIPDSAQIGVEIGLCRLKTGQLQQGEHAMLEALKREPRVRYGEPYLRLAAAFEAIDSDKALHYLEHFRTIHSSSVEGYYRLGWLYGKLGQIENSKQAYEEAIEIYRHLPKYQKRSQRAWALRSSFRLGLAPSNPRK</sequence>
<dbReference type="EMBL" id="PZZP01000002">
    <property type="protein sequence ID" value="PTM56532.1"/>
    <property type="molecule type" value="Genomic_DNA"/>
</dbReference>
<dbReference type="SMART" id="SM00028">
    <property type="entry name" value="TPR"/>
    <property type="match status" value="3"/>
</dbReference>
<keyword evidence="4" id="KW-0472">Membrane</keyword>
<keyword evidence="4" id="KW-0812">Transmembrane</keyword>
<proteinExistence type="predicted"/>
<name>A0A2T4Z3S4_9BACL</name>
<keyword evidence="4" id="KW-1133">Transmembrane helix</keyword>
<evidence type="ECO:0000256" key="3">
    <source>
        <dbReference type="PROSITE-ProRule" id="PRU00339"/>
    </source>
</evidence>
<feature type="repeat" description="TPR" evidence="3">
    <location>
        <begin position="169"/>
        <end position="202"/>
    </location>
</feature>
<dbReference type="RefSeq" id="WP_107727864.1">
    <property type="nucleotide sequence ID" value="NZ_PZZP01000002.1"/>
</dbReference>
<evidence type="ECO:0000256" key="2">
    <source>
        <dbReference type="ARBA" id="ARBA00022803"/>
    </source>
</evidence>
<dbReference type="PANTHER" id="PTHR45586:SF1">
    <property type="entry name" value="LIPOPOLYSACCHARIDE ASSEMBLY PROTEIN B"/>
    <property type="match status" value="1"/>
</dbReference>
<keyword evidence="6" id="KW-1185">Reference proteome</keyword>
<reference evidence="5 6" key="1">
    <citation type="submission" date="2018-04" db="EMBL/GenBank/DDBJ databases">
        <title>Genomic Encyclopedia of Archaeal and Bacterial Type Strains, Phase II (KMG-II): from individual species to whole genera.</title>
        <authorList>
            <person name="Goeker M."/>
        </authorList>
    </citation>
    <scope>NUCLEOTIDE SEQUENCE [LARGE SCALE GENOMIC DNA]</scope>
    <source>
        <strain evidence="5 6">DSM 45169</strain>
    </source>
</reference>
<comment type="caution">
    <text evidence="5">The sequence shown here is derived from an EMBL/GenBank/DDBJ whole genome shotgun (WGS) entry which is preliminary data.</text>
</comment>
<gene>
    <name evidence="5" type="ORF">C8J48_2854</name>
</gene>
<dbReference type="SUPFAM" id="SSF48452">
    <property type="entry name" value="TPR-like"/>
    <property type="match status" value="1"/>
</dbReference>
<keyword evidence="1" id="KW-0677">Repeat</keyword>
<organism evidence="5 6">
    <name type="scientific">Desmospora activa DSM 45169</name>
    <dbReference type="NCBI Taxonomy" id="1121389"/>
    <lineage>
        <taxon>Bacteria</taxon>
        <taxon>Bacillati</taxon>
        <taxon>Bacillota</taxon>
        <taxon>Bacilli</taxon>
        <taxon>Bacillales</taxon>
        <taxon>Thermoactinomycetaceae</taxon>
        <taxon>Desmospora</taxon>
    </lineage>
</organism>
<evidence type="ECO:0000256" key="1">
    <source>
        <dbReference type="ARBA" id="ARBA00022737"/>
    </source>
</evidence>
<dbReference type="AlphaFoldDB" id="A0A2T4Z3S4"/>
<dbReference type="PROSITE" id="PS50005">
    <property type="entry name" value="TPR"/>
    <property type="match status" value="1"/>
</dbReference>
<dbReference type="OrthoDB" id="2658060at2"/>
<dbReference type="InterPro" id="IPR051012">
    <property type="entry name" value="CellSynth/LPSAsmb/PSIAsmb"/>
</dbReference>
<dbReference type="Proteomes" id="UP000241639">
    <property type="component" value="Unassembled WGS sequence"/>
</dbReference>
<keyword evidence="2 3" id="KW-0802">TPR repeat</keyword>
<dbReference type="InterPro" id="IPR011990">
    <property type="entry name" value="TPR-like_helical_dom_sf"/>
</dbReference>